<keyword evidence="2" id="KW-1185">Reference proteome</keyword>
<dbReference type="EMBL" id="BOOK01000001">
    <property type="protein sequence ID" value="GIH98192.1"/>
    <property type="molecule type" value="Genomic_DNA"/>
</dbReference>
<name>A0A8J3WRJ5_9ACTN</name>
<reference evidence="1" key="1">
    <citation type="submission" date="2021-01" db="EMBL/GenBank/DDBJ databases">
        <title>Whole genome shotgun sequence of Planobispora takensis NBRC 109077.</title>
        <authorList>
            <person name="Komaki H."/>
            <person name="Tamura T."/>
        </authorList>
    </citation>
    <scope>NUCLEOTIDE SEQUENCE</scope>
    <source>
        <strain evidence="1">NBRC 109077</strain>
    </source>
</reference>
<comment type="caution">
    <text evidence="1">The sequence shown here is derived from an EMBL/GenBank/DDBJ whole genome shotgun (WGS) entry which is preliminary data.</text>
</comment>
<evidence type="ECO:0008006" key="3">
    <source>
        <dbReference type="Google" id="ProtNLM"/>
    </source>
</evidence>
<organism evidence="1 2">
    <name type="scientific">Planobispora takensis</name>
    <dbReference type="NCBI Taxonomy" id="1367882"/>
    <lineage>
        <taxon>Bacteria</taxon>
        <taxon>Bacillati</taxon>
        <taxon>Actinomycetota</taxon>
        <taxon>Actinomycetes</taxon>
        <taxon>Streptosporangiales</taxon>
        <taxon>Streptosporangiaceae</taxon>
        <taxon>Planobispora</taxon>
    </lineage>
</organism>
<sequence>MAAEIRDLLVEEARRIGRDPHGRALLDEALSAVLDGLDRDMVGVGLTRERRADVVRLIADAAAVEQARLPELESDTEFLHWITAISGELRSRRGEAHHDGDITVPVRLLDAIGSRPITERVWFSEVMAQVLNSVLPQPATLGRRIAMKAIGSYLDSIPGRSVLYRGRPDWLTHEALEYLRKTTAAAFHRGFERYTLVEYAEVSPEVDAYIERWTEFKQWIDDRCGLKLAPHIRKVTFQYNRPTDHLPWHIDKPNKVALNCLIMLERSETRSSALQLYTASGEVQEVDLDVGEVLLFKGDATPHRRTPLVDGEFVRLMSIGFMLSSQQ</sequence>
<proteinExistence type="predicted"/>
<dbReference type="Gene3D" id="2.60.120.620">
    <property type="entry name" value="q2cbj1_9rhob like domain"/>
    <property type="match status" value="1"/>
</dbReference>
<dbReference type="RefSeq" id="WP_203872687.1">
    <property type="nucleotide sequence ID" value="NZ_BOOK01000001.1"/>
</dbReference>
<dbReference type="Proteomes" id="UP000634476">
    <property type="component" value="Unassembled WGS sequence"/>
</dbReference>
<evidence type="ECO:0000313" key="2">
    <source>
        <dbReference type="Proteomes" id="UP000634476"/>
    </source>
</evidence>
<accession>A0A8J3WRJ5</accession>
<gene>
    <name evidence="1" type="ORF">Pta02_02010</name>
</gene>
<dbReference type="AlphaFoldDB" id="A0A8J3WRJ5"/>
<protein>
    <recommendedName>
        <fullName evidence="3">2OG-Fe(II) oxygenase</fullName>
    </recommendedName>
</protein>
<evidence type="ECO:0000313" key="1">
    <source>
        <dbReference type="EMBL" id="GIH98192.1"/>
    </source>
</evidence>